<protein>
    <submittedName>
        <fullName evidence="2">Uncharacterized protein</fullName>
    </submittedName>
</protein>
<evidence type="ECO:0000256" key="1">
    <source>
        <dbReference type="SAM" id="MobiDB-lite"/>
    </source>
</evidence>
<sequence>MAGPRCGRSALAHDRLVQQLLREMADKLDRIRPGGSITTIGRHALLQATTMDPPLLRALRAKAPEITGSLLRRVYAAQLRQAADGMGDLRETAPVADDGRVPARVLLARAASDFTDAQARRDQLSHEDRVHGQEPGA</sequence>
<dbReference type="Proteomes" id="UP001249760">
    <property type="component" value="Unassembled WGS sequence"/>
</dbReference>
<organism evidence="2 3">
    <name type="scientific">Streptomyces lusitanus</name>
    <dbReference type="NCBI Taxonomy" id="68232"/>
    <lineage>
        <taxon>Bacteria</taxon>
        <taxon>Bacillati</taxon>
        <taxon>Actinomycetota</taxon>
        <taxon>Actinomycetes</taxon>
        <taxon>Kitasatosporales</taxon>
        <taxon>Streptomycetaceae</taxon>
        <taxon>Streptomyces</taxon>
    </lineage>
</organism>
<comment type="caution">
    <text evidence="2">The sequence shown here is derived from an EMBL/GenBank/DDBJ whole genome shotgun (WGS) entry which is preliminary data.</text>
</comment>
<evidence type="ECO:0000313" key="2">
    <source>
        <dbReference type="EMBL" id="MDT6983730.1"/>
    </source>
</evidence>
<keyword evidence="3" id="KW-1185">Reference proteome</keyword>
<proteinExistence type="predicted"/>
<name>A0ABU3JP77_9ACTN</name>
<reference evidence="2 3" key="1">
    <citation type="submission" date="2023-05" db="EMBL/GenBank/DDBJ databases">
        <title>Streptomyces fuscus sp. nov., a brown-black pigment producing actinomyces isolated from dry sand of Sea duck farm.</title>
        <authorList>
            <person name="Xie J."/>
            <person name="Shen N."/>
        </authorList>
    </citation>
    <scope>NUCLEOTIDE SEQUENCE [LARGE SCALE GENOMIC DNA]</scope>
    <source>
        <strain evidence="2 3">CGMCC 4.1745</strain>
    </source>
</reference>
<feature type="region of interest" description="Disordered" evidence="1">
    <location>
        <begin position="116"/>
        <end position="137"/>
    </location>
</feature>
<dbReference type="RefSeq" id="WP_394306004.1">
    <property type="nucleotide sequence ID" value="NZ_JASKMA010000006.1"/>
</dbReference>
<feature type="compositionally biased region" description="Basic and acidic residues" evidence="1">
    <location>
        <begin position="118"/>
        <end position="137"/>
    </location>
</feature>
<accession>A0ABU3JP77</accession>
<gene>
    <name evidence="2" type="ORF">QNO04_09670</name>
</gene>
<evidence type="ECO:0000313" key="3">
    <source>
        <dbReference type="Proteomes" id="UP001249760"/>
    </source>
</evidence>
<dbReference type="EMBL" id="JASKMA010000006">
    <property type="protein sequence ID" value="MDT6983730.1"/>
    <property type="molecule type" value="Genomic_DNA"/>
</dbReference>